<organism evidence="1">
    <name type="scientific">Rhizophora mucronata</name>
    <name type="common">Asiatic mangrove</name>
    <dbReference type="NCBI Taxonomy" id="61149"/>
    <lineage>
        <taxon>Eukaryota</taxon>
        <taxon>Viridiplantae</taxon>
        <taxon>Streptophyta</taxon>
        <taxon>Embryophyta</taxon>
        <taxon>Tracheophyta</taxon>
        <taxon>Spermatophyta</taxon>
        <taxon>Magnoliopsida</taxon>
        <taxon>eudicotyledons</taxon>
        <taxon>Gunneridae</taxon>
        <taxon>Pentapetalae</taxon>
        <taxon>rosids</taxon>
        <taxon>fabids</taxon>
        <taxon>Malpighiales</taxon>
        <taxon>Rhizophoraceae</taxon>
        <taxon>Rhizophora</taxon>
    </lineage>
</organism>
<reference evidence="1" key="1">
    <citation type="submission" date="2018-02" db="EMBL/GenBank/DDBJ databases">
        <title>Rhizophora mucronata_Transcriptome.</title>
        <authorList>
            <person name="Meera S.P."/>
            <person name="Sreeshan A."/>
            <person name="Augustine A."/>
        </authorList>
    </citation>
    <scope>NUCLEOTIDE SEQUENCE</scope>
    <source>
        <tissue evidence="1">Leaf</tissue>
    </source>
</reference>
<dbReference type="EMBL" id="GGEC01058619">
    <property type="protein sequence ID" value="MBX39103.1"/>
    <property type="molecule type" value="Transcribed_RNA"/>
</dbReference>
<evidence type="ECO:0000313" key="1">
    <source>
        <dbReference type="EMBL" id="MBX39103.1"/>
    </source>
</evidence>
<dbReference type="AlphaFoldDB" id="A0A2P2N9E5"/>
<sequence>MFTHVCMQTSFGAWFQLQETVFGWASARYADTVFMIVVRADFCLYGRTWKVLREL</sequence>
<accession>A0A2P2N9E5</accession>
<name>A0A2P2N9E5_RHIMU</name>
<proteinExistence type="predicted"/>
<protein>
    <submittedName>
        <fullName evidence="1">Uncharacterized protein</fullName>
    </submittedName>
</protein>